<dbReference type="Proteomes" id="UP000805704">
    <property type="component" value="Chromosome 4"/>
</dbReference>
<proteinExistence type="predicted"/>
<evidence type="ECO:0000313" key="1">
    <source>
        <dbReference type="EMBL" id="KAG8003246.1"/>
    </source>
</evidence>
<name>A0ACB7EQX5_NIBAL</name>
<organism evidence="1 2">
    <name type="scientific">Nibea albiflora</name>
    <name type="common">Yellow drum</name>
    <name type="synonym">Corvina albiflora</name>
    <dbReference type="NCBI Taxonomy" id="240163"/>
    <lineage>
        <taxon>Eukaryota</taxon>
        <taxon>Metazoa</taxon>
        <taxon>Chordata</taxon>
        <taxon>Craniata</taxon>
        <taxon>Vertebrata</taxon>
        <taxon>Euteleostomi</taxon>
        <taxon>Actinopterygii</taxon>
        <taxon>Neopterygii</taxon>
        <taxon>Teleostei</taxon>
        <taxon>Neoteleostei</taxon>
        <taxon>Acanthomorphata</taxon>
        <taxon>Eupercaria</taxon>
        <taxon>Sciaenidae</taxon>
        <taxon>Nibea</taxon>
    </lineage>
</organism>
<keyword evidence="2" id="KW-1185">Reference proteome</keyword>
<gene>
    <name evidence="1" type="primary">TTR</name>
    <name evidence="1" type="ORF">GBF38_007657</name>
</gene>
<comment type="caution">
    <text evidence="1">The sequence shown here is derived from an EMBL/GenBank/DDBJ whole genome shotgun (WGS) entry which is preliminary data.</text>
</comment>
<dbReference type="EMBL" id="CM024792">
    <property type="protein sequence ID" value="KAG8003246.1"/>
    <property type="molecule type" value="Genomic_DNA"/>
</dbReference>
<feature type="non-terminal residue" evidence="1">
    <location>
        <position position="724"/>
    </location>
</feature>
<accession>A0ACB7EQX5</accession>
<reference evidence="1" key="1">
    <citation type="submission" date="2020-04" db="EMBL/GenBank/DDBJ databases">
        <title>A chromosome-scale assembly and high-density genetic map of the yellow drum (Nibea albiflora) genome.</title>
        <authorList>
            <person name="Xu D."/>
            <person name="Zhang W."/>
            <person name="Chen R."/>
            <person name="Tan P."/>
            <person name="Wang L."/>
            <person name="Song H."/>
            <person name="Tian L."/>
            <person name="Zhu Q."/>
            <person name="Wang B."/>
        </authorList>
    </citation>
    <scope>NUCLEOTIDE SEQUENCE</scope>
    <source>
        <strain evidence="1">ZJHYS-2018</strain>
    </source>
</reference>
<protein>
    <submittedName>
        <fullName evidence="1">Transthyretin</fullName>
    </submittedName>
</protein>
<evidence type="ECO:0000313" key="2">
    <source>
        <dbReference type="Proteomes" id="UP000805704"/>
    </source>
</evidence>
<sequence length="724" mass="78564">MAGSEVEENQVDSDGDSIRDGEKEVIIVKEGQSQQSLSSSNDEDEDIERQDALSTSSQMEEKFISDGNITDEENNESAVEERVSPVQQNVAYSDDQKEESAKDESHTSSQMDDTVTSDNKQEILEVVELHVEQNESITDDQDEAIERDAASGRSSPLEDQLIPENNMGGGKDDDSVEEEEEGASCTVSQVEDTLISDENIRDGVKEDEIVEEVSPSQQMTSISEEDEDSGKEDASCILSQVEDTLRDVAKEEDIVEEEVSAVEQMTSISEEDEDSGREDASCTLSQVEDTLISDENIRDGVKEDEIVEEVSPLQQMTSISEEDEDSRKEDASCILSQVEDTLTSDDNIRDVAKEEDIVEEEVSAVEQMTSISEEDEDNGKEDASCTVSQVEDTLISDDIVSDGENEAPFGHQKNCISDDQDEEDEREDAPGALSPPLQDHLLASDEIHDGEKDDVVTSPLQQNMCIPDGQVVEGANENSPGTSFHIEEDDIKSYQTLEEESQSLETDCLEFNQVAATSREIQEMPCEVTTLFSHIGYSTQDVPERQDAVGQELAGGANMLGLDEVVTSSEQTRSSMVATGQVSLSGATGSILTSGQVPDCETTQTDYPNTDKIKTEQSESGDLTLEKGKADVTIDLEIREGDASGQVSPIDNSQIQVVDKTLSSMLETGPGLSQTGVASFDLNESVQMAGEAAGVDPNTVGKTASIEVSEASHYMHGAEASEDQ</sequence>